<evidence type="ECO:0000313" key="1">
    <source>
        <dbReference type="EMBL" id="KRZ04574.1"/>
    </source>
</evidence>
<sequence>MLKVSKTTTTTTTGQEVDNQFRFDKAIIKSHPGEPQYFACPNDPIGPKWLSSLDSEFCLVSYSFLGDHISKVSCPAVSSTLPHPTCTILLLPCLPACLHACLHACLPLLLVQRFNFDST</sequence>
<keyword evidence="2" id="KW-1185">Reference proteome</keyword>
<protein>
    <submittedName>
        <fullName evidence="1">Uncharacterized protein</fullName>
    </submittedName>
</protein>
<accession>A0A0V1H207</accession>
<proteinExistence type="predicted"/>
<dbReference type="Proteomes" id="UP000055024">
    <property type="component" value="Unassembled WGS sequence"/>
</dbReference>
<name>A0A0V1H207_9BILA</name>
<reference evidence="1 2" key="1">
    <citation type="submission" date="2015-01" db="EMBL/GenBank/DDBJ databases">
        <title>Evolution of Trichinella species and genotypes.</title>
        <authorList>
            <person name="Korhonen P.K."/>
            <person name="Edoardo P."/>
            <person name="Giuseppe L.R."/>
            <person name="Gasser R.B."/>
        </authorList>
    </citation>
    <scope>NUCLEOTIDE SEQUENCE [LARGE SCALE GENOMIC DNA]</scope>
    <source>
        <strain evidence="1">ISS1029</strain>
    </source>
</reference>
<evidence type="ECO:0000313" key="2">
    <source>
        <dbReference type="Proteomes" id="UP000055024"/>
    </source>
</evidence>
<organism evidence="1 2">
    <name type="scientific">Trichinella zimbabwensis</name>
    <dbReference type="NCBI Taxonomy" id="268475"/>
    <lineage>
        <taxon>Eukaryota</taxon>
        <taxon>Metazoa</taxon>
        <taxon>Ecdysozoa</taxon>
        <taxon>Nematoda</taxon>
        <taxon>Enoplea</taxon>
        <taxon>Dorylaimia</taxon>
        <taxon>Trichinellida</taxon>
        <taxon>Trichinellidae</taxon>
        <taxon>Trichinella</taxon>
    </lineage>
</organism>
<dbReference type="AlphaFoldDB" id="A0A0V1H207"/>
<dbReference type="EMBL" id="JYDP01000161">
    <property type="protein sequence ID" value="KRZ04574.1"/>
    <property type="molecule type" value="Genomic_DNA"/>
</dbReference>
<gene>
    <name evidence="1" type="ORF">T11_14220</name>
</gene>
<comment type="caution">
    <text evidence="1">The sequence shown here is derived from an EMBL/GenBank/DDBJ whole genome shotgun (WGS) entry which is preliminary data.</text>
</comment>